<evidence type="ECO:0000313" key="3">
    <source>
        <dbReference type="Proteomes" id="UP000019151"/>
    </source>
</evidence>
<dbReference type="EMBL" id="CP007128">
    <property type="protein sequence ID" value="AHG90909.1"/>
    <property type="molecule type" value="Genomic_DNA"/>
</dbReference>
<organism evidence="2 3">
    <name type="scientific">Gemmatirosa kalamazoonensis</name>
    <dbReference type="NCBI Taxonomy" id="861299"/>
    <lineage>
        <taxon>Bacteria</taxon>
        <taxon>Pseudomonadati</taxon>
        <taxon>Gemmatimonadota</taxon>
        <taxon>Gemmatimonadia</taxon>
        <taxon>Gemmatimonadales</taxon>
        <taxon>Gemmatimonadaceae</taxon>
        <taxon>Gemmatirosa</taxon>
    </lineage>
</organism>
<dbReference type="InterPro" id="IPR036034">
    <property type="entry name" value="PDZ_sf"/>
</dbReference>
<dbReference type="InParanoid" id="W0RII2"/>
<reference evidence="2" key="2">
    <citation type="journal article" date="2014" name="Genome Announc.">
        <title>Genome Sequence and Methylome of Soil Bacterium Gemmatirosa kalamazoonensis KBS708T, a Member of the Rarely Cultivated Gemmatimonadetes Phylum.</title>
        <authorList>
            <person name="Debruyn J.M."/>
            <person name="Radosevich M."/>
            <person name="Wommack K.E."/>
            <person name="Polson S.W."/>
            <person name="Hauser L.J."/>
            <person name="Fawaz M.N."/>
            <person name="Korlach J."/>
            <person name="Tsai Y.C."/>
        </authorList>
    </citation>
    <scope>NUCLEOTIDE SEQUENCE [LARGE SCALE GENOMIC DNA]</scope>
    <source>
        <strain evidence="2">KBS708</strain>
    </source>
</reference>
<reference evidence="2" key="1">
    <citation type="submission" date="2013-12" db="EMBL/GenBank/DDBJ databases">
        <authorList>
            <person name="DeBruyn J.M."/>
            <person name="Radosevich M."/>
            <person name="Wommack K.Eric."/>
            <person name="Polson S."/>
            <person name="Hauser L.J."/>
            <person name="Fawaz M.N."/>
            <person name="Korlach J."/>
            <person name="Tsai Y.-C."/>
        </authorList>
    </citation>
    <scope>NUCLEOTIDE SEQUENCE</scope>
    <source>
        <strain evidence="2">KBS708</strain>
    </source>
</reference>
<dbReference type="Pfam" id="PF17820">
    <property type="entry name" value="PDZ_6"/>
    <property type="match status" value="1"/>
</dbReference>
<dbReference type="InterPro" id="IPR041489">
    <property type="entry name" value="PDZ_6"/>
</dbReference>
<accession>W0RII2</accession>
<dbReference type="Proteomes" id="UP000019151">
    <property type="component" value="Chromosome"/>
</dbReference>
<dbReference type="HOGENOM" id="CLU_2046301_0_0_0"/>
<protein>
    <submittedName>
        <fullName evidence="2">Putative S1B family peptidase</fullName>
    </submittedName>
</protein>
<dbReference type="Gene3D" id="2.30.42.10">
    <property type="match status" value="1"/>
</dbReference>
<dbReference type="AlphaFoldDB" id="W0RII2"/>
<dbReference type="SUPFAM" id="SSF50156">
    <property type="entry name" value="PDZ domain-like"/>
    <property type="match status" value="1"/>
</dbReference>
<dbReference type="KEGG" id="gba:J421_3372"/>
<gene>
    <name evidence="2" type="ORF">J421_3372</name>
</gene>
<evidence type="ECO:0000259" key="1">
    <source>
        <dbReference type="Pfam" id="PF17820"/>
    </source>
</evidence>
<keyword evidence="3" id="KW-1185">Reference proteome</keyword>
<evidence type="ECO:0000313" key="2">
    <source>
        <dbReference type="EMBL" id="AHG90909.1"/>
    </source>
</evidence>
<sequence>MIVRRGAAQRTLTVRIGDLPEVSAPKVTVLRELQLVSLTPAIRAERSIRSQAGALVYQASQRVSEELGLQPGDVIVQVNRTGVATADDVARAIDYYAGRGPIRLFFERGGQLAFTDVLIR</sequence>
<dbReference type="STRING" id="861299.J421_3372"/>
<proteinExistence type="predicted"/>
<feature type="domain" description="PDZ" evidence="1">
    <location>
        <begin position="65"/>
        <end position="108"/>
    </location>
</feature>
<dbReference type="eggNOG" id="COG0265">
    <property type="taxonomic scope" value="Bacteria"/>
</dbReference>
<name>W0RII2_9BACT</name>